<evidence type="ECO:0008006" key="4">
    <source>
        <dbReference type="Google" id="ProtNLM"/>
    </source>
</evidence>
<reference evidence="2 3" key="1">
    <citation type="journal article" date="2016" name="Nat. Commun.">
        <title>Thousands of microbial genomes shed light on interconnected biogeochemical processes in an aquifer system.</title>
        <authorList>
            <person name="Anantharaman K."/>
            <person name="Brown C.T."/>
            <person name="Hug L.A."/>
            <person name="Sharon I."/>
            <person name="Castelle C.J."/>
            <person name="Probst A.J."/>
            <person name="Thomas B.C."/>
            <person name="Singh A."/>
            <person name="Wilkins M.J."/>
            <person name="Karaoz U."/>
            <person name="Brodie E.L."/>
            <person name="Williams K.H."/>
            <person name="Hubbard S.S."/>
            <person name="Banfield J.F."/>
        </authorList>
    </citation>
    <scope>NUCLEOTIDE SEQUENCE [LARGE SCALE GENOMIC DNA]</scope>
</reference>
<dbReference type="Proteomes" id="UP000178526">
    <property type="component" value="Unassembled WGS sequence"/>
</dbReference>
<dbReference type="EMBL" id="MGDB01000015">
    <property type="protein sequence ID" value="OGL43027.1"/>
    <property type="molecule type" value="Genomic_DNA"/>
</dbReference>
<accession>A0A1F7RQ73</accession>
<dbReference type="AlphaFoldDB" id="A0A1F7RQ73"/>
<sequence length="147" mass="16553">MKCEDVDLIGFLEGVKISESAREHILGCDKCKSEIEDIKTSSKLLERFFEREVAIEAELPTDIKKKIRQMKVEYLSSRLKDAMKAVKAKGEVGIEKIKEIVKETLEGGKETVPVPASPEDITEAEKEEGEEEKEEGEIEPEDNEKGN</sequence>
<protein>
    <recommendedName>
        <fullName evidence="4">Zinc-finger domain-containing protein</fullName>
    </recommendedName>
</protein>
<organism evidence="2 3">
    <name type="scientific">Candidatus Schekmanbacteria bacterium GWA2_38_11</name>
    <dbReference type="NCBI Taxonomy" id="1817876"/>
    <lineage>
        <taxon>Bacteria</taxon>
        <taxon>Candidatus Schekmaniibacteriota</taxon>
    </lineage>
</organism>
<feature type="region of interest" description="Disordered" evidence="1">
    <location>
        <begin position="105"/>
        <end position="147"/>
    </location>
</feature>
<evidence type="ECO:0000256" key="1">
    <source>
        <dbReference type="SAM" id="MobiDB-lite"/>
    </source>
</evidence>
<evidence type="ECO:0000313" key="3">
    <source>
        <dbReference type="Proteomes" id="UP000178526"/>
    </source>
</evidence>
<proteinExistence type="predicted"/>
<evidence type="ECO:0000313" key="2">
    <source>
        <dbReference type="EMBL" id="OGL43027.1"/>
    </source>
</evidence>
<gene>
    <name evidence="2" type="ORF">A2042_07410</name>
</gene>
<name>A0A1F7RQ73_9BACT</name>
<feature type="compositionally biased region" description="Acidic residues" evidence="1">
    <location>
        <begin position="120"/>
        <end position="147"/>
    </location>
</feature>
<comment type="caution">
    <text evidence="2">The sequence shown here is derived from an EMBL/GenBank/DDBJ whole genome shotgun (WGS) entry which is preliminary data.</text>
</comment>